<evidence type="ECO:0000313" key="9">
    <source>
        <dbReference type="EMBL" id="MBW0509356.1"/>
    </source>
</evidence>
<protein>
    <recommendedName>
        <fullName evidence="11">Integrase zinc-binding domain-containing protein</fullName>
    </recommendedName>
</protein>
<organism evidence="9 10">
    <name type="scientific">Austropuccinia psidii MF-1</name>
    <dbReference type="NCBI Taxonomy" id="1389203"/>
    <lineage>
        <taxon>Eukaryota</taxon>
        <taxon>Fungi</taxon>
        <taxon>Dikarya</taxon>
        <taxon>Basidiomycota</taxon>
        <taxon>Pucciniomycotina</taxon>
        <taxon>Pucciniomycetes</taxon>
        <taxon>Pucciniales</taxon>
        <taxon>Sphaerophragmiaceae</taxon>
        <taxon>Austropuccinia</taxon>
    </lineage>
</organism>
<sequence length="369" mass="42674">MTQERIQEYDKIKYALTNAPLFLIPDWKLSFKIYIDACGEGLGASLHQVPIVYDKPYEGPVCFISRQIKPIEARYGASKMECLFLVSDLEELHYYLDGSVFEVITDFNAVESLLNMKTSNRHMLRWQIAIQEYRGNMTIVNKPGNIHKNADCLSKWTLPNTHDNRAYVPTTAEPQIPIEGINITHVGKELLEEVRESYNQDRNCHILTSLLDKDCKDTALDNSLDYIWKTSYENGRFHLFDVILYHRSKHTGAMVLCSRLLVNTLLLECHNNIYSGHLSEDTTMERIETCAWWPSWRKDVIEYCHSCDRCQKANKFTGKRFGLIIHIQERSTLWEVVHMDCMTALPPGGEKSYNSCVVIVDRCSKTTIF</sequence>
<dbReference type="Pfam" id="PF17921">
    <property type="entry name" value="Integrase_H2C2"/>
    <property type="match status" value="1"/>
</dbReference>
<dbReference type="Pfam" id="PF17917">
    <property type="entry name" value="RT_RNaseH"/>
    <property type="match status" value="1"/>
</dbReference>
<dbReference type="GO" id="GO:0003964">
    <property type="term" value="F:RNA-directed DNA polymerase activity"/>
    <property type="evidence" value="ECO:0007669"/>
    <property type="project" value="UniProtKB-KW"/>
</dbReference>
<name>A0A9Q3DRR7_9BASI</name>
<dbReference type="InterPro" id="IPR041373">
    <property type="entry name" value="RT_RNaseH"/>
</dbReference>
<dbReference type="InterPro" id="IPR043502">
    <property type="entry name" value="DNA/RNA_pol_sf"/>
</dbReference>
<accession>A0A9Q3DRR7</accession>
<feature type="domain" description="Integrase zinc-binding" evidence="8">
    <location>
        <begin position="261"/>
        <end position="314"/>
    </location>
</feature>
<proteinExistence type="predicted"/>
<evidence type="ECO:0000256" key="5">
    <source>
        <dbReference type="ARBA" id="ARBA00022801"/>
    </source>
</evidence>
<evidence type="ECO:0000256" key="3">
    <source>
        <dbReference type="ARBA" id="ARBA00022722"/>
    </source>
</evidence>
<evidence type="ECO:0000256" key="2">
    <source>
        <dbReference type="ARBA" id="ARBA00022695"/>
    </source>
</evidence>
<dbReference type="GO" id="GO:0016787">
    <property type="term" value="F:hydrolase activity"/>
    <property type="evidence" value="ECO:0007669"/>
    <property type="project" value="UniProtKB-KW"/>
</dbReference>
<dbReference type="PANTHER" id="PTHR37984">
    <property type="entry name" value="PROTEIN CBG26694"/>
    <property type="match status" value="1"/>
</dbReference>
<dbReference type="OrthoDB" id="2352568at2759"/>
<evidence type="ECO:0000256" key="4">
    <source>
        <dbReference type="ARBA" id="ARBA00022759"/>
    </source>
</evidence>
<evidence type="ECO:0000256" key="1">
    <source>
        <dbReference type="ARBA" id="ARBA00022679"/>
    </source>
</evidence>
<evidence type="ECO:0000256" key="6">
    <source>
        <dbReference type="ARBA" id="ARBA00022918"/>
    </source>
</evidence>
<dbReference type="SUPFAM" id="SSF56672">
    <property type="entry name" value="DNA/RNA polymerases"/>
    <property type="match status" value="1"/>
</dbReference>
<keyword evidence="5" id="KW-0378">Hydrolase</keyword>
<keyword evidence="6" id="KW-0695">RNA-directed DNA polymerase</keyword>
<dbReference type="EMBL" id="AVOT02020901">
    <property type="protein sequence ID" value="MBW0509356.1"/>
    <property type="molecule type" value="Genomic_DNA"/>
</dbReference>
<comment type="caution">
    <text evidence="9">The sequence shown here is derived from an EMBL/GenBank/DDBJ whole genome shotgun (WGS) entry which is preliminary data.</text>
</comment>
<keyword evidence="3" id="KW-0540">Nuclease</keyword>
<feature type="domain" description="Reverse transcriptase RNase H-like" evidence="7">
    <location>
        <begin position="26"/>
        <end position="133"/>
    </location>
</feature>
<evidence type="ECO:0008006" key="11">
    <source>
        <dbReference type="Google" id="ProtNLM"/>
    </source>
</evidence>
<keyword evidence="10" id="KW-1185">Reference proteome</keyword>
<dbReference type="CDD" id="cd09274">
    <property type="entry name" value="RNase_HI_RT_Ty3"/>
    <property type="match status" value="1"/>
</dbReference>
<keyword evidence="4" id="KW-0255">Endonuclease</keyword>
<evidence type="ECO:0000259" key="8">
    <source>
        <dbReference type="Pfam" id="PF17921"/>
    </source>
</evidence>
<keyword evidence="1" id="KW-0808">Transferase</keyword>
<dbReference type="AlphaFoldDB" id="A0A9Q3DRR7"/>
<evidence type="ECO:0000259" key="7">
    <source>
        <dbReference type="Pfam" id="PF17917"/>
    </source>
</evidence>
<dbReference type="Gene3D" id="1.10.340.70">
    <property type="match status" value="1"/>
</dbReference>
<evidence type="ECO:0000313" key="10">
    <source>
        <dbReference type="Proteomes" id="UP000765509"/>
    </source>
</evidence>
<dbReference type="Proteomes" id="UP000765509">
    <property type="component" value="Unassembled WGS sequence"/>
</dbReference>
<gene>
    <name evidence="9" type="ORF">O181_049071</name>
</gene>
<dbReference type="PANTHER" id="PTHR37984:SF5">
    <property type="entry name" value="PROTEIN NYNRIN-LIKE"/>
    <property type="match status" value="1"/>
</dbReference>
<reference evidence="9" key="1">
    <citation type="submission" date="2021-03" db="EMBL/GenBank/DDBJ databases">
        <title>Draft genome sequence of rust myrtle Austropuccinia psidii MF-1, a brazilian biotype.</title>
        <authorList>
            <person name="Quecine M.C."/>
            <person name="Pachon D.M.R."/>
            <person name="Bonatelli M.L."/>
            <person name="Correr F.H."/>
            <person name="Franceschini L.M."/>
            <person name="Leite T.F."/>
            <person name="Margarido G.R.A."/>
            <person name="Almeida C.A."/>
            <person name="Ferrarezi J.A."/>
            <person name="Labate C.A."/>
        </authorList>
    </citation>
    <scope>NUCLEOTIDE SEQUENCE</scope>
    <source>
        <strain evidence="9">MF-1</strain>
    </source>
</reference>
<dbReference type="GO" id="GO:0004519">
    <property type="term" value="F:endonuclease activity"/>
    <property type="evidence" value="ECO:0007669"/>
    <property type="project" value="UniProtKB-KW"/>
</dbReference>
<keyword evidence="2" id="KW-0548">Nucleotidyltransferase</keyword>
<dbReference type="InterPro" id="IPR050951">
    <property type="entry name" value="Retrovirus_Pol_polyprotein"/>
</dbReference>
<dbReference type="InterPro" id="IPR041588">
    <property type="entry name" value="Integrase_H2C2"/>
</dbReference>